<accession>A0A2I2GMS5</accession>
<dbReference type="Gene3D" id="2.60.40.2970">
    <property type="match status" value="1"/>
</dbReference>
<keyword evidence="1" id="KW-0732">Signal</keyword>
<gene>
    <name evidence="2" type="ORF">P170DRAFT_431803</name>
</gene>
<dbReference type="GeneID" id="36555823"/>
<name>A0A2I2GMS5_9EURO</name>
<feature type="signal peptide" evidence="1">
    <location>
        <begin position="1"/>
        <end position="22"/>
    </location>
</feature>
<protein>
    <recommendedName>
        <fullName evidence="4">Secreted protein</fullName>
    </recommendedName>
</protein>
<organism evidence="2 3">
    <name type="scientific">Aspergillus steynii IBT 23096</name>
    <dbReference type="NCBI Taxonomy" id="1392250"/>
    <lineage>
        <taxon>Eukaryota</taxon>
        <taxon>Fungi</taxon>
        <taxon>Dikarya</taxon>
        <taxon>Ascomycota</taxon>
        <taxon>Pezizomycotina</taxon>
        <taxon>Eurotiomycetes</taxon>
        <taxon>Eurotiomycetidae</taxon>
        <taxon>Eurotiales</taxon>
        <taxon>Aspergillaceae</taxon>
        <taxon>Aspergillus</taxon>
        <taxon>Aspergillus subgen. Circumdati</taxon>
    </lineage>
</organism>
<dbReference type="STRING" id="1392250.A0A2I2GMS5"/>
<dbReference type="OrthoDB" id="4664297at2759"/>
<dbReference type="RefSeq" id="XP_024709462.1">
    <property type="nucleotide sequence ID" value="XM_024848124.1"/>
</dbReference>
<dbReference type="EMBL" id="MSFO01000001">
    <property type="protein sequence ID" value="PLB54160.1"/>
    <property type="molecule type" value="Genomic_DNA"/>
</dbReference>
<proteinExistence type="predicted"/>
<sequence>MLPSPLALQVIILAPQLISLSSSPSPDLSLSATVHNPSSSPVTVLRWNTPLDPRAGVLGVFEIHDERENQTVPIDTIKFNRKLPPSDEDLVEIAPESSVKVDVQLPPVKLQAGREYSLKAKGRWHGIWEGGKADVDGVMLDSLEGVERGEFESNVARVRVE</sequence>
<comment type="caution">
    <text evidence="2">The sequence shown here is derived from an EMBL/GenBank/DDBJ whole genome shotgun (WGS) entry which is preliminary data.</text>
</comment>
<evidence type="ECO:0008006" key="4">
    <source>
        <dbReference type="Google" id="ProtNLM"/>
    </source>
</evidence>
<dbReference type="AlphaFoldDB" id="A0A2I2GMS5"/>
<evidence type="ECO:0000313" key="3">
    <source>
        <dbReference type="Proteomes" id="UP000234275"/>
    </source>
</evidence>
<feature type="chain" id="PRO_5014176789" description="Secreted protein" evidence="1">
    <location>
        <begin position="23"/>
        <end position="161"/>
    </location>
</feature>
<dbReference type="Proteomes" id="UP000234275">
    <property type="component" value="Unassembled WGS sequence"/>
</dbReference>
<dbReference type="VEuPathDB" id="FungiDB:P170DRAFT_431803"/>
<keyword evidence="3" id="KW-1185">Reference proteome</keyword>
<evidence type="ECO:0000313" key="2">
    <source>
        <dbReference type="EMBL" id="PLB54160.1"/>
    </source>
</evidence>
<reference evidence="2 3" key="1">
    <citation type="submission" date="2016-12" db="EMBL/GenBank/DDBJ databases">
        <title>The genomes of Aspergillus section Nigri reveals drivers in fungal speciation.</title>
        <authorList>
            <consortium name="DOE Joint Genome Institute"/>
            <person name="Vesth T.C."/>
            <person name="Nybo J."/>
            <person name="Theobald S."/>
            <person name="Brandl J."/>
            <person name="Frisvad J.C."/>
            <person name="Nielsen K.F."/>
            <person name="Lyhne E.K."/>
            <person name="Kogle M.E."/>
            <person name="Kuo A."/>
            <person name="Riley R."/>
            <person name="Clum A."/>
            <person name="Nolan M."/>
            <person name="Lipzen A."/>
            <person name="Salamov A."/>
            <person name="Henrissat B."/>
            <person name="Wiebenga A."/>
            <person name="De Vries R.P."/>
            <person name="Grigoriev I.V."/>
            <person name="Mortensen U.H."/>
            <person name="Andersen M.R."/>
            <person name="Baker S.E."/>
        </authorList>
    </citation>
    <scope>NUCLEOTIDE SEQUENCE [LARGE SCALE GENOMIC DNA]</scope>
    <source>
        <strain evidence="2 3">IBT 23096</strain>
    </source>
</reference>
<evidence type="ECO:0000256" key="1">
    <source>
        <dbReference type="SAM" id="SignalP"/>
    </source>
</evidence>